<dbReference type="OrthoDB" id="6167545at2"/>
<gene>
    <name evidence="2" type="ORF">FGL86_16230</name>
</gene>
<accession>A0A5B8T085</accession>
<keyword evidence="1" id="KW-1133">Transmembrane helix</keyword>
<organism evidence="2 3">
    <name type="scientific">Pistricoccus aurantiacus</name>
    <dbReference type="NCBI Taxonomy" id="1883414"/>
    <lineage>
        <taxon>Bacteria</taxon>
        <taxon>Pseudomonadati</taxon>
        <taxon>Pseudomonadota</taxon>
        <taxon>Gammaproteobacteria</taxon>
        <taxon>Oceanospirillales</taxon>
        <taxon>Halomonadaceae</taxon>
        <taxon>Pistricoccus</taxon>
    </lineage>
</organism>
<protein>
    <submittedName>
        <fullName evidence="2">Uncharacterized protein</fullName>
    </submittedName>
</protein>
<sequence length="97" mass="11093">MRALPLNRSFWSPLLALSLAAFLALWLLLQPELIRALPLIAKLPLMVLGIWALGLGFAKGVGLRFPKDWPRWLISSKSCWRVLLIFTLLLLFRVWAI</sequence>
<keyword evidence="1" id="KW-0472">Membrane</keyword>
<evidence type="ECO:0000256" key="1">
    <source>
        <dbReference type="SAM" id="Phobius"/>
    </source>
</evidence>
<evidence type="ECO:0000313" key="2">
    <source>
        <dbReference type="EMBL" id="QEA40468.1"/>
    </source>
</evidence>
<name>A0A5B8T085_9GAMM</name>
<feature type="transmembrane region" description="Helical" evidence="1">
    <location>
        <begin position="46"/>
        <end position="66"/>
    </location>
</feature>
<keyword evidence="3" id="KW-1185">Reference proteome</keyword>
<keyword evidence="1" id="KW-0812">Transmembrane</keyword>
<dbReference type="Proteomes" id="UP000321272">
    <property type="component" value="Chromosome"/>
</dbReference>
<proteinExistence type="predicted"/>
<reference evidence="2 3" key="1">
    <citation type="submission" date="2019-06" db="EMBL/GenBank/DDBJ databases">
        <title>Genome analyses of bacteria isolated from kimchi.</title>
        <authorList>
            <person name="Lee S."/>
            <person name="Ahn S."/>
            <person name="Roh S."/>
        </authorList>
    </citation>
    <scope>NUCLEOTIDE SEQUENCE [LARGE SCALE GENOMIC DNA]</scope>
    <source>
        <strain evidence="2 3">CBA4606</strain>
    </source>
</reference>
<feature type="transmembrane region" description="Helical" evidence="1">
    <location>
        <begin position="78"/>
        <end position="96"/>
    </location>
</feature>
<evidence type="ECO:0000313" key="3">
    <source>
        <dbReference type="Proteomes" id="UP000321272"/>
    </source>
</evidence>
<dbReference type="KEGG" id="paur:FGL86_16230"/>
<dbReference type="AlphaFoldDB" id="A0A5B8T085"/>
<dbReference type="EMBL" id="CP042382">
    <property type="protein sequence ID" value="QEA40468.1"/>
    <property type="molecule type" value="Genomic_DNA"/>
</dbReference>